<evidence type="ECO:0000256" key="1">
    <source>
        <dbReference type="SAM" id="SignalP"/>
    </source>
</evidence>
<dbReference type="EMBL" id="LJZO01000008">
    <property type="protein sequence ID" value="ROW00596.1"/>
    <property type="molecule type" value="Genomic_DNA"/>
</dbReference>
<protein>
    <recommendedName>
        <fullName evidence="4">Cyanovirin-N domain-containing protein</fullName>
    </recommendedName>
</protein>
<organism evidence="2 3">
    <name type="scientific">Cytospora chrysosperma</name>
    <name type="common">Cytospora canker fungus</name>
    <name type="synonym">Sphaeria chrysosperma</name>
    <dbReference type="NCBI Taxonomy" id="252740"/>
    <lineage>
        <taxon>Eukaryota</taxon>
        <taxon>Fungi</taxon>
        <taxon>Dikarya</taxon>
        <taxon>Ascomycota</taxon>
        <taxon>Pezizomycotina</taxon>
        <taxon>Sordariomycetes</taxon>
        <taxon>Sordariomycetidae</taxon>
        <taxon>Diaporthales</taxon>
        <taxon>Cytosporaceae</taxon>
        <taxon>Cytospora</taxon>
    </lineage>
</organism>
<feature type="chain" id="PRO_5018999257" description="Cyanovirin-N domain-containing protein" evidence="1">
    <location>
        <begin position="23"/>
        <end position="116"/>
    </location>
</feature>
<name>A0A423WB41_CYTCH</name>
<keyword evidence="1" id="KW-0732">Signal</keyword>
<feature type="signal peptide" evidence="1">
    <location>
        <begin position="1"/>
        <end position="22"/>
    </location>
</feature>
<evidence type="ECO:0008006" key="4">
    <source>
        <dbReference type="Google" id="ProtNLM"/>
    </source>
</evidence>
<accession>A0A423WB41</accession>
<reference evidence="2 3" key="1">
    <citation type="submission" date="2015-09" db="EMBL/GenBank/DDBJ databases">
        <title>Host preference determinants of Valsa canker pathogens revealed by comparative genomics.</title>
        <authorList>
            <person name="Yin Z."/>
            <person name="Huang L."/>
        </authorList>
    </citation>
    <scope>NUCLEOTIDE SEQUENCE [LARGE SCALE GENOMIC DNA]</scope>
    <source>
        <strain evidence="2 3">YSFL</strain>
    </source>
</reference>
<dbReference type="Proteomes" id="UP000284375">
    <property type="component" value="Unassembled WGS sequence"/>
</dbReference>
<evidence type="ECO:0000313" key="3">
    <source>
        <dbReference type="Proteomes" id="UP000284375"/>
    </source>
</evidence>
<comment type="caution">
    <text evidence="2">The sequence shown here is derived from an EMBL/GenBank/DDBJ whole genome shotgun (WGS) entry which is preliminary data.</text>
</comment>
<keyword evidence="3" id="KW-1185">Reference proteome</keyword>
<gene>
    <name evidence="2" type="ORF">VSDG_03368</name>
</gene>
<dbReference type="AlphaFoldDB" id="A0A423WB41"/>
<evidence type="ECO:0000313" key="2">
    <source>
        <dbReference type="EMBL" id="ROW00596.1"/>
    </source>
</evidence>
<proteinExistence type="predicted"/>
<dbReference type="OrthoDB" id="5348716at2759"/>
<sequence length="116" mass="12166">MKFPACAFTTLAFLSGSKMAHAICTGYSLAVGTADVLTTDGIYDTSCNQIQSLQIATDPGPCVSRYFLCNRNTTIVGGYDDPTTGLAYICTADTTAEACGDDTVSLCCYPGYSNPN</sequence>